<dbReference type="RefSeq" id="WP_181057613.1">
    <property type="nucleotide sequence ID" value="NZ_JACDTY010000004.1"/>
</dbReference>
<accession>A0A838B5H3</accession>
<dbReference type="AlphaFoldDB" id="A0A838B5H3"/>
<proteinExistence type="predicted"/>
<dbReference type="InterPro" id="IPR000073">
    <property type="entry name" value="AB_hydrolase_1"/>
</dbReference>
<protein>
    <submittedName>
        <fullName evidence="2">Alpha/beta hydrolase</fullName>
    </submittedName>
</protein>
<dbReference type="GO" id="GO:0046464">
    <property type="term" value="P:acylglycerol catabolic process"/>
    <property type="evidence" value="ECO:0007669"/>
    <property type="project" value="TreeGrafter"/>
</dbReference>
<dbReference type="Proteomes" id="UP000558284">
    <property type="component" value="Unassembled WGS sequence"/>
</dbReference>
<dbReference type="Pfam" id="PF00561">
    <property type="entry name" value="Abhydrolase_1"/>
    <property type="match status" value="1"/>
</dbReference>
<dbReference type="PANTHER" id="PTHR43798:SF5">
    <property type="entry name" value="MONOACYLGLYCEROL LIPASE ABHD6"/>
    <property type="match status" value="1"/>
</dbReference>
<dbReference type="EMBL" id="JACDTY010000004">
    <property type="protein sequence ID" value="MBA1140974.1"/>
    <property type="molecule type" value="Genomic_DNA"/>
</dbReference>
<reference evidence="2 3" key="1">
    <citation type="submission" date="2020-07" db="EMBL/GenBank/DDBJ databases">
        <title>Definition of the novel symbiovar canariense within Mesorhizobium novociceri, a new species of genus Mesorhizobium nodulating Cicer canariense in the Caldera de Taburiente National Park (La Palma, Canary Islands).</title>
        <authorList>
            <person name="Leon-Barrios M."/>
            <person name="Perez-Yepez J."/>
            <person name="Flores-Felix J.D."/>
            <person name="Ramirez-Baena M.H."/>
            <person name="Pulido-Suarez L."/>
            <person name="Igual J.M."/>
            <person name="Velazquez E."/>
            <person name="Peix A."/>
        </authorList>
    </citation>
    <scope>NUCLEOTIDE SEQUENCE [LARGE SCALE GENOMIC DNA]</scope>
    <source>
        <strain evidence="2 3">CCANP35</strain>
    </source>
</reference>
<keyword evidence="2" id="KW-0378">Hydrolase</keyword>
<evidence type="ECO:0000313" key="2">
    <source>
        <dbReference type="EMBL" id="MBA1140974.1"/>
    </source>
</evidence>
<dbReference type="InterPro" id="IPR029058">
    <property type="entry name" value="AB_hydrolase_fold"/>
</dbReference>
<evidence type="ECO:0000259" key="1">
    <source>
        <dbReference type="Pfam" id="PF00561"/>
    </source>
</evidence>
<dbReference type="InterPro" id="IPR050266">
    <property type="entry name" value="AB_hydrolase_sf"/>
</dbReference>
<dbReference type="Gene3D" id="3.40.50.1820">
    <property type="entry name" value="alpha/beta hydrolase"/>
    <property type="match status" value="1"/>
</dbReference>
<sequence length="287" mass="31586">MAQHNHQTAPTQFVYVAGIPFAYRRFGKTGGVPLVFNMHFTGTMDHWDPAVTDGFARDREVILFDNTGISSTSGEVPTSIEEMATDAAAFIKALGLAEVDVLGFSLGGLVAQTLAIAEPKLVRRLVLVGTGPRSGEGMASLTPEAQEIFGAAYENPDHLWLRVHFSPSQRSQAAGREFLKRFRLRNEGRDPEVSEKVAPAQIEALVKWGAPRENPYDYLKALAQPTLVVNGGSDVIIYTVNSFILQQNIPNAQLILYPDANHGSLYQYPERFVRHVSMFLEEQGRGA</sequence>
<evidence type="ECO:0000313" key="3">
    <source>
        <dbReference type="Proteomes" id="UP000558284"/>
    </source>
</evidence>
<dbReference type="GO" id="GO:0047372">
    <property type="term" value="F:monoacylglycerol lipase activity"/>
    <property type="evidence" value="ECO:0007669"/>
    <property type="project" value="TreeGrafter"/>
</dbReference>
<dbReference type="SUPFAM" id="SSF53474">
    <property type="entry name" value="alpha/beta-Hydrolases"/>
    <property type="match status" value="1"/>
</dbReference>
<keyword evidence="3" id="KW-1185">Reference proteome</keyword>
<dbReference type="PANTHER" id="PTHR43798">
    <property type="entry name" value="MONOACYLGLYCEROL LIPASE"/>
    <property type="match status" value="1"/>
</dbReference>
<dbReference type="GO" id="GO:0016020">
    <property type="term" value="C:membrane"/>
    <property type="evidence" value="ECO:0007669"/>
    <property type="project" value="TreeGrafter"/>
</dbReference>
<organism evidence="2 3">
    <name type="scientific">Mesorhizobium neociceri</name>
    <dbReference type="NCBI Taxonomy" id="1307853"/>
    <lineage>
        <taxon>Bacteria</taxon>
        <taxon>Pseudomonadati</taxon>
        <taxon>Pseudomonadota</taxon>
        <taxon>Alphaproteobacteria</taxon>
        <taxon>Hyphomicrobiales</taxon>
        <taxon>Phyllobacteriaceae</taxon>
        <taxon>Mesorhizobium</taxon>
    </lineage>
</organism>
<feature type="domain" description="AB hydrolase-1" evidence="1">
    <location>
        <begin position="40"/>
        <end position="266"/>
    </location>
</feature>
<name>A0A838B5H3_9HYPH</name>
<comment type="caution">
    <text evidence="2">The sequence shown here is derived from an EMBL/GenBank/DDBJ whole genome shotgun (WGS) entry which is preliminary data.</text>
</comment>
<gene>
    <name evidence="2" type="ORF">H0241_11985</name>
</gene>
<dbReference type="PRINTS" id="PR00111">
    <property type="entry name" value="ABHYDROLASE"/>
</dbReference>